<dbReference type="InterPro" id="IPR002044">
    <property type="entry name" value="CBM20"/>
</dbReference>
<organism evidence="7 8">
    <name type="scientific">Streptomyces actuosus</name>
    <dbReference type="NCBI Taxonomy" id="1885"/>
    <lineage>
        <taxon>Bacteria</taxon>
        <taxon>Bacillati</taxon>
        <taxon>Actinomycetota</taxon>
        <taxon>Actinomycetes</taxon>
        <taxon>Kitasatosporales</taxon>
        <taxon>Streptomycetaceae</taxon>
        <taxon>Streptomyces</taxon>
    </lineage>
</organism>
<gene>
    <name evidence="7" type="ORF">DMT42_36860</name>
</gene>
<evidence type="ECO:0000256" key="1">
    <source>
        <dbReference type="ARBA" id="ARBA00000548"/>
    </source>
</evidence>
<dbReference type="SUPFAM" id="SSF49452">
    <property type="entry name" value="Starch-binding domain-like"/>
    <property type="match status" value="2"/>
</dbReference>
<dbReference type="GO" id="GO:0005975">
    <property type="term" value="P:carbohydrate metabolic process"/>
    <property type="evidence" value="ECO:0007669"/>
    <property type="project" value="UniProtKB-ARBA"/>
</dbReference>
<comment type="similarity">
    <text evidence="2">Belongs to the glycosyl hydrolase 13 family.</text>
</comment>
<dbReference type="PANTHER" id="PTHR15048:SF0">
    <property type="entry name" value="STARCH-BINDING DOMAIN-CONTAINING PROTEIN 1"/>
    <property type="match status" value="1"/>
</dbReference>
<feature type="transmembrane region" description="Helical" evidence="5">
    <location>
        <begin position="53"/>
        <end position="71"/>
    </location>
</feature>
<dbReference type="EC" id="3.2.1.1" evidence="3"/>
<evidence type="ECO:0000259" key="6">
    <source>
        <dbReference type="PROSITE" id="PS51166"/>
    </source>
</evidence>
<dbReference type="GO" id="GO:0004556">
    <property type="term" value="F:alpha-amylase activity"/>
    <property type="evidence" value="ECO:0007669"/>
    <property type="project" value="UniProtKB-EC"/>
</dbReference>
<dbReference type="PROSITE" id="PS51166">
    <property type="entry name" value="CBM20"/>
    <property type="match status" value="2"/>
</dbReference>
<dbReference type="Gene3D" id="2.60.40.10">
    <property type="entry name" value="Immunoglobulins"/>
    <property type="match status" value="2"/>
</dbReference>
<sequence length="273" mass="29316">MPFRAGGAPSVTLRLQAVLGCALTAGITRRLAFRRETNMLLIRQRVPAAWRPVLMLAVLIAGLLVGATPHARAATTQDTSVTFRVQATTEGETLLVSGSAPQLGDWDPAKAVPLGTTASSSPQWTGSVQLPAGTTVQYKYIKRSPTGTVTWESTPNRTLTVSPDAPANDDRWNVVPVAATFHATATTSWGQNIYVTGNLPDLGNWDPAKALPLTTGTTTYPLWSGAHQLPPNTTVQYKYLRKNADGTVTWENGDNRTVVTPPTGTLTLNDTWR</sequence>
<dbReference type="KEGG" id="sact:DMT42_36860"/>
<proteinExistence type="inferred from homology"/>
<dbReference type="AlphaFoldDB" id="A0A2U9PE72"/>
<accession>A0A2U9PE72</accession>
<feature type="domain" description="CBM20" evidence="6">
    <location>
        <begin position="73"/>
        <end position="157"/>
    </location>
</feature>
<keyword evidence="5" id="KW-1133">Transmembrane helix</keyword>
<evidence type="ECO:0000256" key="2">
    <source>
        <dbReference type="ARBA" id="ARBA00008061"/>
    </source>
</evidence>
<dbReference type="FunFam" id="2.60.40.10:FF:000552">
    <property type="entry name" value="Related to glucoamylase"/>
    <property type="match status" value="2"/>
</dbReference>
<evidence type="ECO:0000313" key="8">
    <source>
        <dbReference type="Proteomes" id="UP000247634"/>
    </source>
</evidence>
<dbReference type="Pfam" id="PF00686">
    <property type="entry name" value="CBM_20"/>
    <property type="match status" value="2"/>
</dbReference>
<keyword evidence="5" id="KW-0812">Transmembrane</keyword>
<dbReference type="InterPro" id="IPR013783">
    <property type="entry name" value="Ig-like_fold"/>
</dbReference>
<feature type="transmembrane region" description="Helical" evidence="5">
    <location>
        <begin position="12"/>
        <end position="32"/>
    </location>
</feature>
<evidence type="ECO:0000256" key="5">
    <source>
        <dbReference type="SAM" id="Phobius"/>
    </source>
</evidence>
<evidence type="ECO:0000256" key="3">
    <source>
        <dbReference type="ARBA" id="ARBA00012595"/>
    </source>
</evidence>
<dbReference type="Proteomes" id="UP000247634">
    <property type="component" value="Chromosome"/>
</dbReference>
<dbReference type="OrthoDB" id="9805159at2"/>
<dbReference type="InterPro" id="IPR013784">
    <property type="entry name" value="Carb-bd-like_fold"/>
</dbReference>
<name>A0A2U9PE72_STRAS</name>
<dbReference type="GO" id="GO:0016020">
    <property type="term" value="C:membrane"/>
    <property type="evidence" value="ECO:0007669"/>
    <property type="project" value="TreeGrafter"/>
</dbReference>
<keyword evidence="8" id="KW-1185">Reference proteome</keyword>
<evidence type="ECO:0000256" key="4">
    <source>
        <dbReference type="ARBA" id="ARBA00030238"/>
    </source>
</evidence>
<comment type="catalytic activity">
    <reaction evidence="1">
        <text>Endohydrolysis of (1-&gt;4)-alpha-D-glucosidic linkages in polysaccharides containing three or more (1-&gt;4)-alpha-linked D-glucose units.</text>
        <dbReference type="EC" id="3.2.1.1"/>
    </reaction>
</comment>
<evidence type="ECO:0000313" key="7">
    <source>
        <dbReference type="EMBL" id="AWT47274.1"/>
    </source>
</evidence>
<dbReference type="GO" id="GO:2001070">
    <property type="term" value="F:starch binding"/>
    <property type="evidence" value="ECO:0007669"/>
    <property type="project" value="InterPro"/>
</dbReference>
<reference evidence="7 8" key="1">
    <citation type="submission" date="2018-06" db="EMBL/GenBank/DDBJ databases">
        <title>The complete genome sequence of a nosiheptide producer Streptomyces actuosus ATCC 25421: deducing the ability of producing a new class III lantibiotics.</title>
        <authorList>
            <person name="Liu W."/>
            <person name="Sun F."/>
            <person name="Hu Y."/>
        </authorList>
    </citation>
    <scope>NUCLEOTIDE SEQUENCE [LARGE SCALE GENOMIC DNA]</scope>
    <source>
        <strain evidence="7 8">ATCC 25421</strain>
    </source>
</reference>
<keyword evidence="5" id="KW-0472">Membrane</keyword>
<dbReference type="PANTHER" id="PTHR15048">
    <property type="entry name" value="STARCH-BINDING DOMAIN-CONTAINING PROTEIN 1"/>
    <property type="match status" value="1"/>
</dbReference>
<protein>
    <recommendedName>
        <fullName evidence="3">alpha-amylase</fullName>
        <ecNumber evidence="3">3.2.1.1</ecNumber>
    </recommendedName>
    <alternativeName>
        <fullName evidence="4">1,4-alpha-D-glucan glucanohydrolase</fullName>
    </alternativeName>
</protein>
<dbReference type="EMBL" id="CP029788">
    <property type="protein sequence ID" value="AWT47274.1"/>
    <property type="molecule type" value="Genomic_DNA"/>
</dbReference>
<feature type="domain" description="CBM20" evidence="6">
    <location>
        <begin position="153"/>
        <end position="273"/>
    </location>
</feature>
<dbReference type="SMART" id="SM01065">
    <property type="entry name" value="CBM_2"/>
    <property type="match status" value="2"/>
</dbReference>